<keyword evidence="2" id="KW-0812">Transmembrane</keyword>
<dbReference type="NCBIfam" id="NF042915">
    <property type="entry name" value="MAB_1171c_fam"/>
    <property type="match status" value="1"/>
</dbReference>
<feature type="compositionally biased region" description="Basic and acidic residues" evidence="1">
    <location>
        <begin position="354"/>
        <end position="372"/>
    </location>
</feature>
<evidence type="ECO:0000313" key="4">
    <source>
        <dbReference type="EMBL" id="SFE00485.1"/>
    </source>
</evidence>
<accession>A0A1I1WZ71</accession>
<keyword evidence="2" id="KW-0472">Membrane</keyword>
<dbReference type="RefSeq" id="WP_092926696.1">
    <property type="nucleotide sequence ID" value="NZ_FOMZ01000006.1"/>
</dbReference>
<dbReference type="Proteomes" id="UP000198716">
    <property type="component" value="Unassembled WGS sequence"/>
</dbReference>
<keyword evidence="5" id="KW-1185">Reference proteome</keyword>
<dbReference type="InterPro" id="IPR046675">
    <property type="entry name" value="DUF6545"/>
</dbReference>
<dbReference type="Pfam" id="PF20182">
    <property type="entry name" value="DUF6545"/>
    <property type="match status" value="1"/>
</dbReference>
<proteinExistence type="predicted"/>
<feature type="transmembrane region" description="Helical" evidence="2">
    <location>
        <begin position="35"/>
        <end position="57"/>
    </location>
</feature>
<evidence type="ECO:0000256" key="2">
    <source>
        <dbReference type="SAM" id="Phobius"/>
    </source>
</evidence>
<feature type="region of interest" description="Disordered" evidence="1">
    <location>
        <begin position="354"/>
        <end position="374"/>
    </location>
</feature>
<dbReference type="InterPro" id="IPR050039">
    <property type="entry name" value="MAB_1171c-like"/>
</dbReference>
<reference evidence="5" key="1">
    <citation type="submission" date="2016-10" db="EMBL/GenBank/DDBJ databases">
        <authorList>
            <person name="Varghese N."/>
            <person name="Submissions S."/>
        </authorList>
    </citation>
    <scope>NUCLEOTIDE SEQUENCE [LARGE SCALE GENOMIC DNA]</scope>
    <source>
        <strain evidence="5">DSM 45004</strain>
    </source>
</reference>
<evidence type="ECO:0000256" key="1">
    <source>
        <dbReference type="SAM" id="MobiDB-lite"/>
    </source>
</evidence>
<name>A0A1I1WZ71_9ACTN</name>
<dbReference type="EMBL" id="FOMZ01000006">
    <property type="protein sequence ID" value="SFE00485.1"/>
    <property type="molecule type" value="Genomic_DNA"/>
</dbReference>
<evidence type="ECO:0000313" key="5">
    <source>
        <dbReference type="Proteomes" id="UP000198716"/>
    </source>
</evidence>
<feature type="transmembrane region" description="Helical" evidence="2">
    <location>
        <begin position="6"/>
        <end position="23"/>
    </location>
</feature>
<feature type="transmembrane region" description="Helical" evidence="2">
    <location>
        <begin position="140"/>
        <end position="160"/>
    </location>
</feature>
<feature type="domain" description="DUF6545" evidence="3">
    <location>
        <begin position="255"/>
        <end position="391"/>
    </location>
</feature>
<dbReference type="AlphaFoldDB" id="A0A1I1WZ71"/>
<feature type="transmembrane region" description="Helical" evidence="2">
    <location>
        <begin position="69"/>
        <end position="90"/>
    </location>
</feature>
<organism evidence="4 5">
    <name type="scientific">Actinopolyspora alba</name>
    <dbReference type="NCBI Taxonomy" id="673379"/>
    <lineage>
        <taxon>Bacteria</taxon>
        <taxon>Bacillati</taxon>
        <taxon>Actinomycetota</taxon>
        <taxon>Actinomycetes</taxon>
        <taxon>Actinopolysporales</taxon>
        <taxon>Actinopolysporaceae</taxon>
        <taxon>Actinopolyspora</taxon>
        <taxon>Actinopolyspora alba group</taxon>
    </lineage>
</organism>
<feature type="transmembrane region" description="Helical" evidence="2">
    <location>
        <begin position="102"/>
        <end position="120"/>
    </location>
</feature>
<sequence length="409" mass="45041">MGVSVLFLTTGFVVFSVAGYRIVLWNRGRRRPTEIPLITLACALGTAFITLAPVVQTAESALLPSLGRLLSNMCTLVAAFGFLHLMLYVGHPAEQVPRKVRTRLLSLLLTLLGMIAMFAFSDPPDGTGVFTGLYATQPTLAGYTLLYSLYLGTAVTELILLTMSSIRYTRTWLRAGMVLLAVGSTLAAGYLAHKLWSVLSELLTGSVAEPYCPSAFATVDCTFAIGLPALSVLAIVLGAAVPTLGPRCEQLVRSLAHRRSYRRLYPLWHTLHTAMPNIAFTVEDPERTGTTPERGDSEQLYRRVVAIRDGLLLLRPYRSVEDTREHQTAVRRDGVAEQDRAAVVEARDIHTALSRHNRDAPIPETKRTRAAEPYDDLTDEISWLVRVSEALARQPAPTDADNERPQQPY</sequence>
<gene>
    <name evidence="4" type="ORF">SAMN04487819_106207</name>
</gene>
<keyword evidence="2" id="KW-1133">Transmembrane helix</keyword>
<feature type="transmembrane region" description="Helical" evidence="2">
    <location>
        <begin position="223"/>
        <end position="244"/>
    </location>
</feature>
<evidence type="ECO:0000259" key="3">
    <source>
        <dbReference type="Pfam" id="PF20182"/>
    </source>
</evidence>
<feature type="transmembrane region" description="Helical" evidence="2">
    <location>
        <begin position="172"/>
        <end position="192"/>
    </location>
</feature>
<protein>
    <recommendedName>
        <fullName evidence="3">DUF6545 domain-containing protein</fullName>
    </recommendedName>
</protein>